<dbReference type="EMBL" id="JAULSR010000002">
    <property type="protein sequence ID" value="KAK0629480.1"/>
    <property type="molecule type" value="Genomic_DNA"/>
</dbReference>
<organism evidence="3 4">
    <name type="scientific">Bombardia bombarda</name>
    <dbReference type="NCBI Taxonomy" id="252184"/>
    <lineage>
        <taxon>Eukaryota</taxon>
        <taxon>Fungi</taxon>
        <taxon>Dikarya</taxon>
        <taxon>Ascomycota</taxon>
        <taxon>Pezizomycotina</taxon>
        <taxon>Sordariomycetes</taxon>
        <taxon>Sordariomycetidae</taxon>
        <taxon>Sordariales</taxon>
        <taxon>Lasiosphaeriaceae</taxon>
        <taxon>Bombardia</taxon>
    </lineage>
</organism>
<keyword evidence="2" id="KW-0472">Membrane</keyword>
<evidence type="ECO:0000256" key="1">
    <source>
        <dbReference type="SAM" id="MobiDB-lite"/>
    </source>
</evidence>
<dbReference type="AlphaFoldDB" id="A0AA40C915"/>
<name>A0AA40C915_9PEZI</name>
<evidence type="ECO:0000256" key="2">
    <source>
        <dbReference type="SAM" id="Phobius"/>
    </source>
</evidence>
<feature type="compositionally biased region" description="Polar residues" evidence="1">
    <location>
        <begin position="156"/>
        <end position="171"/>
    </location>
</feature>
<feature type="transmembrane region" description="Helical" evidence="2">
    <location>
        <begin position="66"/>
        <end position="92"/>
    </location>
</feature>
<gene>
    <name evidence="3" type="ORF">B0T17DRAFT_525598</name>
</gene>
<evidence type="ECO:0000313" key="4">
    <source>
        <dbReference type="Proteomes" id="UP001174934"/>
    </source>
</evidence>
<reference evidence="3" key="1">
    <citation type="submission" date="2023-06" db="EMBL/GenBank/DDBJ databases">
        <title>Genome-scale phylogeny and comparative genomics of the fungal order Sordariales.</title>
        <authorList>
            <consortium name="Lawrence Berkeley National Laboratory"/>
            <person name="Hensen N."/>
            <person name="Bonometti L."/>
            <person name="Westerberg I."/>
            <person name="Brannstrom I.O."/>
            <person name="Guillou S."/>
            <person name="Cros-Aarteil S."/>
            <person name="Calhoun S."/>
            <person name="Haridas S."/>
            <person name="Kuo A."/>
            <person name="Mondo S."/>
            <person name="Pangilinan J."/>
            <person name="Riley R."/>
            <person name="LaButti K."/>
            <person name="Andreopoulos B."/>
            <person name="Lipzen A."/>
            <person name="Chen C."/>
            <person name="Yanf M."/>
            <person name="Daum C."/>
            <person name="Ng V."/>
            <person name="Clum A."/>
            <person name="Steindorff A."/>
            <person name="Ohm R."/>
            <person name="Martin F."/>
            <person name="Silar P."/>
            <person name="Natvig D."/>
            <person name="Lalanne C."/>
            <person name="Gautier V."/>
            <person name="Ament-velasquez S.L."/>
            <person name="Kruys A."/>
            <person name="Hutchinson M.I."/>
            <person name="Powell A.J."/>
            <person name="Barry K."/>
            <person name="Miller A.N."/>
            <person name="Grigoriev I.V."/>
            <person name="Debuchy R."/>
            <person name="Gladieux P."/>
            <person name="Thoren M.H."/>
            <person name="Johannesson H."/>
        </authorList>
    </citation>
    <scope>NUCLEOTIDE SEQUENCE</scope>
    <source>
        <strain evidence="3">SMH3391-2</strain>
    </source>
</reference>
<sequence length="171" mass="18489">MIKLELPPPGDVEGQAPVRQVLILERLASKFVDWCAIWLPVVAGLLLIVSALVYMFGLALHNHHSLAWAITATVVIGVLVIATLSIFPTALLHFQVRGNKSQLDDPQGPPVLPEGFVPGNPPTVGPADQSKAPANNQQLVGDDDHPPQDGIRLQDYPQTLSRPRNKQVVQA</sequence>
<feature type="region of interest" description="Disordered" evidence="1">
    <location>
        <begin position="102"/>
        <end position="171"/>
    </location>
</feature>
<dbReference type="Proteomes" id="UP001174934">
    <property type="component" value="Unassembled WGS sequence"/>
</dbReference>
<keyword evidence="4" id="KW-1185">Reference proteome</keyword>
<comment type="caution">
    <text evidence="3">The sequence shown here is derived from an EMBL/GenBank/DDBJ whole genome shotgun (WGS) entry which is preliminary data.</text>
</comment>
<feature type="transmembrane region" description="Helical" evidence="2">
    <location>
        <begin position="36"/>
        <end position="60"/>
    </location>
</feature>
<proteinExistence type="predicted"/>
<keyword evidence="2" id="KW-0812">Transmembrane</keyword>
<keyword evidence="2" id="KW-1133">Transmembrane helix</keyword>
<protein>
    <submittedName>
        <fullName evidence="3">Uncharacterized protein</fullName>
    </submittedName>
</protein>
<accession>A0AA40C915</accession>
<evidence type="ECO:0000313" key="3">
    <source>
        <dbReference type="EMBL" id="KAK0629480.1"/>
    </source>
</evidence>